<keyword evidence="5" id="KW-1015">Disulfide bond</keyword>
<comment type="caution">
    <text evidence="7">The sequence shown here is derived from an EMBL/GenBank/DDBJ whole genome shotgun (WGS) entry which is preliminary data.</text>
</comment>
<accession>A0A4C1WPY2</accession>
<dbReference type="GO" id="GO:0006508">
    <property type="term" value="P:proteolysis"/>
    <property type="evidence" value="ECO:0007669"/>
    <property type="project" value="UniProtKB-KW"/>
</dbReference>
<dbReference type="EMBL" id="BGZK01000596">
    <property type="protein sequence ID" value="GBP52154.1"/>
    <property type="molecule type" value="Genomic_DNA"/>
</dbReference>
<proteinExistence type="predicted"/>
<dbReference type="Gene3D" id="3.30.1640.30">
    <property type="match status" value="1"/>
</dbReference>
<dbReference type="Proteomes" id="UP000299102">
    <property type="component" value="Unassembled WGS sequence"/>
</dbReference>
<keyword evidence="1" id="KW-0645">Protease</keyword>
<keyword evidence="2" id="KW-0732">Signal</keyword>
<keyword evidence="8" id="KW-1185">Reference proteome</keyword>
<protein>
    <recommendedName>
        <fullName evidence="6">Clip domain-containing protein</fullName>
    </recommendedName>
</protein>
<dbReference type="InterPro" id="IPR022700">
    <property type="entry name" value="CLIP"/>
</dbReference>
<dbReference type="InterPro" id="IPR038565">
    <property type="entry name" value="CLIP_sf"/>
</dbReference>
<gene>
    <name evidence="7" type="ORF">EVAR_21285_1</name>
</gene>
<evidence type="ECO:0000256" key="2">
    <source>
        <dbReference type="ARBA" id="ARBA00022729"/>
    </source>
</evidence>
<evidence type="ECO:0000313" key="8">
    <source>
        <dbReference type="Proteomes" id="UP000299102"/>
    </source>
</evidence>
<keyword evidence="4" id="KW-0720">Serine protease</keyword>
<evidence type="ECO:0000259" key="6">
    <source>
        <dbReference type="Pfam" id="PF12032"/>
    </source>
</evidence>
<evidence type="ECO:0000256" key="4">
    <source>
        <dbReference type="ARBA" id="ARBA00022825"/>
    </source>
</evidence>
<sequence length="108" mass="11954">MPTDNSTGTLAVRTRLCCLTAPSVAESPTACSAADCVPVARCARLFALLNKPQRTPQEVNELRSAHCGYEGSVPKVRLAPDCAQRRRRRLRMNGRRKRKTLMKSILCV</sequence>
<evidence type="ECO:0000313" key="7">
    <source>
        <dbReference type="EMBL" id="GBP52154.1"/>
    </source>
</evidence>
<name>A0A4C1WPY2_EUMVA</name>
<dbReference type="GO" id="GO:0008236">
    <property type="term" value="F:serine-type peptidase activity"/>
    <property type="evidence" value="ECO:0007669"/>
    <property type="project" value="UniProtKB-KW"/>
</dbReference>
<organism evidence="7 8">
    <name type="scientific">Eumeta variegata</name>
    <name type="common">Bagworm moth</name>
    <name type="synonym">Eumeta japonica</name>
    <dbReference type="NCBI Taxonomy" id="151549"/>
    <lineage>
        <taxon>Eukaryota</taxon>
        <taxon>Metazoa</taxon>
        <taxon>Ecdysozoa</taxon>
        <taxon>Arthropoda</taxon>
        <taxon>Hexapoda</taxon>
        <taxon>Insecta</taxon>
        <taxon>Pterygota</taxon>
        <taxon>Neoptera</taxon>
        <taxon>Endopterygota</taxon>
        <taxon>Lepidoptera</taxon>
        <taxon>Glossata</taxon>
        <taxon>Ditrysia</taxon>
        <taxon>Tineoidea</taxon>
        <taxon>Psychidae</taxon>
        <taxon>Oiketicinae</taxon>
        <taxon>Eumeta</taxon>
    </lineage>
</organism>
<keyword evidence="3" id="KW-0378">Hydrolase</keyword>
<reference evidence="7 8" key="1">
    <citation type="journal article" date="2019" name="Commun. Biol.">
        <title>The bagworm genome reveals a unique fibroin gene that provides high tensile strength.</title>
        <authorList>
            <person name="Kono N."/>
            <person name="Nakamura H."/>
            <person name="Ohtoshi R."/>
            <person name="Tomita M."/>
            <person name="Numata K."/>
            <person name="Arakawa K."/>
        </authorList>
    </citation>
    <scope>NUCLEOTIDE SEQUENCE [LARGE SCALE GENOMIC DNA]</scope>
</reference>
<dbReference type="Pfam" id="PF12032">
    <property type="entry name" value="CLIP"/>
    <property type="match status" value="1"/>
</dbReference>
<feature type="domain" description="Clip" evidence="6">
    <location>
        <begin position="35"/>
        <end position="76"/>
    </location>
</feature>
<dbReference type="AlphaFoldDB" id="A0A4C1WPY2"/>
<evidence type="ECO:0000256" key="1">
    <source>
        <dbReference type="ARBA" id="ARBA00022670"/>
    </source>
</evidence>
<evidence type="ECO:0000256" key="3">
    <source>
        <dbReference type="ARBA" id="ARBA00022801"/>
    </source>
</evidence>
<evidence type="ECO:0000256" key="5">
    <source>
        <dbReference type="ARBA" id="ARBA00023157"/>
    </source>
</evidence>